<comment type="subcellular location">
    <subcellularLocation>
        <location evidence="1">Cell inner membrane</location>
        <topology evidence="1">Single-pass membrane protein</topology>
        <orientation evidence="1">Periplasmic side</orientation>
    </subcellularLocation>
</comment>
<protein>
    <submittedName>
        <fullName evidence="12">TonB family protein</fullName>
    </submittedName>
</protein>
<keyword evidence="8 10" id="KW-1133">Transmembrane helix</keyword>
<reference evidence="12 13" key="1">
    <citation type="submission" date="2018-10" db="EMBL/GenBank/DDBJ databases">
        <title>Butyricimonas faecalis sp. nov., isolated from human faeces and emended description of the genus Butyricimonas.</title>
        <authorList>
            <person name="Le Roy T."/>
            <person name="Van der Smissen P."/>
            <person name="Paquot A."/>
            <person name="Delzenne N."/>
            <person name="Muccioli G."/>
            <person name="Collet J.-F."/>
            <person name="Cani P.D."/>
        </authorList>
    </citation>
    <scope>NUCLEOTIDE SEQUENCE [LARGE SCALE GENOMIC DNA]</scope>
    <source>
        <strain evidence="12 13">H184</strain>
    </source>
</reference>
<name>A0A3S9VSQ6_9BACT</name>
<dbReference type="SUPFAM" id="SSF74653">
    <property type="entry name" value="TolA/TonB C-terminal domain"/>
    <property type="match status" value="1"/>
</dbReference>
<dbReference type="NCBIfam" id="TIGR01352">
    <property type="entry name" value="tonB_Cterm"/>
    <property type="match status" value="1"/>
</dbReference>
<feature type="transmembrane region" description="Helical" evidence="10">
    <location>
        <begin position="6"/>
        <end position="27"/>
    </location>
</feature>
<dbReference type="KEGG" id="buy:D8S85_08550"/>
<evidence type="ECO:0000256" key="6">
    <source>
        <dbReference type="ARBA" id="ARBA00022692"/>
    </source>
</evidence>
<keyword evidence="5" id="KW-0997">Cell inner membrane</keyword>
<evidence type="ECO:0000256" key="5">
    <source>
        <dbReference type="ARBA" id="ARBA00022519"/>
    </source>
</evidence>
<dbReference type="GO" id="GO:0098797">
    <property type="term" value="C:plasma membrane protein complex"/>
    <property type="evidence" value="ECO:0007669"/>
    <property type="project" value="TreeGrafter"/>
</dbReference>
<dbReference type="OrthoDB" id="9814002at2"/>
<dbReference type="EMBL" id="CP032819">
    <property type="protein sequence ID" value="AZS29593.1"/>
    <property type="molecule type" value="Genomic_DNA"/>
</dbReference>
<dbReference type="CDD" id="cd07341">
    <property type="entry name" value="M56_BlaR1_MecR1_like"/>
    <property type="match status" value="1"/>
</dbReference>
<keyword evidence="6 10" id="KW-0812">Transmembrane</keyword>
<dbReference type="GO" id="GO:0031992">
    <property type="term" value="F:energy transducer activity"/>
    <property type="evidence" value="ECO:0007669"/>
    <property type="project" value="TreeGrafter"/>
</dbReference>
<dbReference type="PROSITE" id="PS52015">
    <property type="entry name" value="TONB_CTD"/>
    <property type="match status" value="1"/>
</dbReference>
<evidence type="ECO:0000256" key="1">
    <source>
        <dbReference type="ARBA" id="ARBA00004383"/>
    </source>
</evidence>
<dbReference type="PANTHER" id="PTHR33446">
    <property type="entry name" value="PROTEIN TONB-RELATED"/>
    <property type="match status" value="1"/>
</dbReference>
<dbReference type="GO" id="GO:0015031">
    <property type="term" value="P:protein transport"/>
    <property type="evidence" value="ECO:0007669"/>
    <property type="project" value="UniProtKB-KW"/>
</dbReference>
<keyword evidence="7" id="KW-0653">Protein transport</keyword>
<feature type="transmembrane region" description="Helical" evidence="10">
    <location>
        <begin position="271"/>
        <end position="290"/>
    </location>
</feature>
<dbReference type="GO" id="GO:0055085">
    <property type="term" value="P:transmembrane transport"/>
    <property type="evidence" value="ECO:0007669"/>
    <property type="project" value="InterPro"/>
</dbReference>
<dbReference type="Pfam" id="PF03544">
    <property type="entry name" value="TonB_C"/>
    <property type="match status" value="1"/>
</dbReference>
<dbReference type="Gene3D" id="3.30.1150.10">
    <property type="match status" value="1"/>
</dbReference>
<organism evidence="12 13">
    <name type="scientific">Butyricimonas faecalis</name>
    <dbReference type="NCBI Taxonomy" id="2093856"/>
    <lineage>
        <taxon>Bacteria</taxon>
        <taxon>Pseudomonadati</taxon>
        <taxon>Bacteroidota</taxon>
        <taxon>Bacteroidia</taxon>
        <taxon>Bacteroidales</taxon>
        <taxon>Odoribacteraceae</taxon>
        <taxon>Butyricimonas</taxon>
    </lineage>
</organism>
<keyword evidence="9 10" id="KW-0472">Membrane</keyword>
<evidence type="ECO:0000256" key="10">
    <source>
        <dbReference type="SAM" id="Phobius"/>
    </source>
</evidence>
<dbReference type="InterPro" id="IPR008756">
    <property type="entry name" value="Peptidase_M56"/>
</dbReference>
<proteinExistence type="inferred from homology"/>
<evidence type="ECO:0000256" key="8">
    <source>
        <dbReference type="ARBA" id="ARBA00022989"/>
    </source>
</evidence>
<dbReference type="PANTHER" id="PTHR33446:SF2">
    <property type="entry name" value="PROTEIN TONB"/>
    <property type="match status" value="1"/>
</dbReference>
<dbReference type="InterPro" id="IPR008969">
    <property type="entry name" value="CarboxyPept-like_regulatory"/>
</dbReference>
<evidence type="ECO:0000313" key="13">
    <source>
        <dbReference type="Proteomes" id="UP000270673"/>
    </source>
</evidence>
<evidence type="ECO:0000313" key="12">
    <source>
        <dbReference type="EMBL" id="AZS29593.1"/>
    </source>
</evidence>
<evidence type="ECO:0000259" key="11">
    <source>
        <dbReference type="PROSITE" id="PS52015"/>
    </source>
</evidence>
<keyword evidence="13" id="KW-1185">Reference proteome</keyword>
<gene>
    <name evidence="12" type="ORF">D8S85_08550</name>
</gene>
<evidence type="ECO:0000256" key="2">
    <source>
        <dbReference type="ARBA" id="ARBA00006555"/>
    </source>
</evidence>
<dbReference type="Pfam" id="PF13715">
    <property type="entry name" value="CarbopepD_reg_2"/>
    <property type="match status" value="1"/>
</dbReference>
<evidence type="ECO:0000256" key="9">
    <source>
        <dbReference type="ARBA" id="ARBA00023136"/>
    </source>
</evidence>
<evidence type="ECO:0000256" key="7">
    <source>
        <dbReference type="ARBA" id="ARBA00022927"/>
    </source>
</evidence>
<dbReference type="FunFam" id="3.30.1150.10:FF:000002">
    <property type="entry name" value="Energy transducer TonB"/>
    <property type="match status" value="1"/>
</dbReference>
<feature type="domain" description="TonB C-terminal" evidence="11">
    <location>
        <begin position="412"/>
        <end position="508"/>
    </location>
</feature>
<feature type="transmembrane region" description="Helical" evidence="10">
    <location>
        <begin position="39"/>
        <end position="58"/>
    </location>
</feature>
<dbReference type="InterPro" id="IPR051045">
    <property type="entry name" value="TonB-dependent_transducer"/>
</dbReference>
<evidence type="ECO:0000256" key="3">
    <source>
        <dbReference type="ARBA" id="ARBA00022448"/>
    </source>
</evidence>
<dbReference type="SUPFAM" id="SSF49464">
    <property type="entry name" value="Carboxypeptidase regulatory domain-like"/>
    <property type="match status" value="1"/>
</dbReference>
<dbReference type="Pfam" id="PF05569">
    <property type="entry name" value="Peptidase_M56"/>
    <property type="match status" value="1"/>
</dbReference>
<evidence type="ECO:0000256" key="4">
    <source>
        <dbReference type="ARBA" id="ARBA00022475"/>
    </source>
</evidence>
<dbReference type="InterPro" id="IPR006260">
    <property type="entry name" value="TonB/TolA_C"/>
</dbReference>
<accession>A0A3S9VSQ6</accession>
<comment type="similarity">
    <text evidence="2">Belongs to the TonB family.</text>
</comment>
<keyword evidence="3" id="KW-0813">Transport</keyword>
<dbReference type="RefSeq" id="WP_106480320.1">
    <property type="nucleotide sequence ID" value="NZ_CP032819.1"/>
</dbReference>
<dbReference type="InterPro" id="IPR037682">
    <property type="entry name" value="TonB_C"/>
</dbReference>
<sequence length="512" mass="58337">MITNATWIYLIKVNIALVVFYLFYRLLFSRDTFFTFRRVYLLASLTLACLYPMFLFSFGEDQKVVIHHAIAQYASNLLPEVAVGAPSVPVEINVFDVLCLGYLGVVIFLLGRIMIQVFSIFQLLKKRSRAVCFSTPIILLKGEVAPFSFFKWIFINPSLYESNDLQEIMMHEKTHVDQYHSLDVMVSELLCTLFWINPAMWLLKGEIRRNLEFLADKRVVNSGIDRKAYQYHLLRLSHPSAAAQIVNKFNVTPLKKRIMMMNKKRTSKMGLLKYALLFPVVALLVLSSNVQAVVYQGDYRDTVILVDKGKLIVSGTVVDQYNRALRGVSVLIKNTAEGTHTGWDGKFMLAVDKGTELVFSHAGKKNMLVPVKVGDRMRVRMLDDTSLPMVRELEYEGSDSDIFQVVEDMPQFLGGSVQKYVAQHIKYPKEAMEKNIQGKVFVQFIISKTGEVTDVKVARAVHPLLDAEAIRVVQEMPNWKPGTQRGKAVRVSYTVPINFQLQEPVSKEVEKK</sequence>
<keyword evidence="4" id="KW-1003">Cell membrane</keyword>
<dbReference type="AlphaFoldDB" id="A0A3S9VSQ6"/>
<feature type="transmembrane region" description="Helical" evidence="10">
    <location>
        <begin position="100"/>
        <end position="124"/>
    </location>
</feature>
<dbReference type="Proteomes" id="UP000270673">
    <property type="component" value="Chromosome"/>
</dbReference>